<dbReference type="InterPro" id="IPR003251">
    <property type="entry name" value="Rr_diiron-bd_dom"/>
</dbReference>
<dbReference type="Gene3D" id="6.10.140.1960">
    <property type="match status" value="1"/>
</dbReference>
<evidence type="ECO:0000259" key="3">
    <source>
        <dbReference type="Pfam" id="PF02915"/>
    </source>
</evidence>
<dbReference type="RefSeq" id="WP_012901449.1">
    <property type="nucleotide sequence ID" value="NC_013665.1"/>
</dbReference>
<dbReference type="GO" id="GO:0140737">
    <property type="term" value="C:encapsulin nanocompartment"/>
    <property type="evidence" value="ECO:0007669"/>
    <property type="project" value="UniProtKB-SubCell"/>
</dbReference>
<dbReference type="InParanoid" id="D1Z253"/>
<comment type="subcellular location">
    <subcellularLocation>
        <location evidence="1">Encapsulin nanocompartment</location>
    </subcellularLocation>
</comment>
<feature type="domain" description="Rubrerythrin diiron-binding" evidence="3">
    <location>
        <begin position="30"/>
        <end position="90"/>
    </location>
</feature>
<dbReference type="GeneID" id="8682411"/>
<dbReference type="GO" id="GO:0046872">
    <property type="term" value="F:metal ion binding"/>
    <property type="evidence" value="ECO:0007669"/>
    <property type="project" value="InterPro"/>
</dbReference>
<dbReference type="EMBL" id="AP011532">
    <property type="protein sequence ID" value="BAI62775.1"/>
    <property type="molecule type" value="Genomic_DNA"/>
</dbReference>
<dbReference type="KEGG" id="mpd:MCP_2703"/>
<sequence length="102" mass="11827">MPEFANPFAGMNAPRKLTKDELVRAIRFDIAAEYEAVQLYRQLADSTDDKVAKAVLEDIAEEEVVHAGEFLRLLKYLQPDEEESYQKGYKEVEDMMKKLKKK</sequence>
<dbReference type="CDD" id="cd00657">
    <property type="entry name" value="Ferritin_like"/>
    <property type="match status" value="1"/>
</dbReference>
<dbReference type="GO" id="GO:0016491">
    <property type="term" value="F:oxidoreductase activity"/>
    <property type="evidence" value="ECO:0007669"/>
    <property type="project" value="InterPro"/>
</dbReference>
<dbReference type="PATRIC" id="fig|304371.9.peg.2767"/>
<reference evidence="5" key="3">
    <citation type="journal article" date="2011" name="PLoS ONE">
        <title>Genome sequence of a mesophilic hydrogenotrophic methanogen Methanocella paludicola, the first cultivated representative of the order Methanocellales.</title>
        <authorList>
            <person name="Sakai S."/>
            <person name="Takaki Y."/>
            <person name="Shimamura S."/>
            <person name="Sekine M."/>
            <person name="Tajima T."/>
            <person name="Kosugi H."/>
            <person name="Ichikawa N."/>
            <person name="Tasumi E."/>
            <person name="Hiraki A.T."/>
            <person name="Shimizu A."/>
            <person name="Kato Y."/>
            <person name="Nishiko R."/>
            <person name="Mori K."/>
            <person name="Fujita N."/>
            <person name="Imachi H."/>
            <person name="Takai K."/>
        </authorList>
    </citation>
    <scope>NUCLEOTIDE SEQUENCE [LARGE SCALE GENOMIC DNA]</scope>
    <source>
        <strain evidence="5">DSM 17711 / JCM 13418 / NBRC 101707 / SANAE</strain>
    </source>
</reference>
<gene>
    <name evidence="4" type="ordered locus">MCP_2703</name>
</gene>
<name>D1Z253_METPS</name>
<dbReference type="AlphaFoldDB" id="D1Z253"/>
<dbReference type="STRING" id="304371.MCP_2703"/>
<dbReference type="SUPFAM" id="SSF47240">
    <property type="entry name" value="Ferritin-like"/>
    <property type="match status" value="1"/>
</dbReference>
<evidence type="ECO:0000256" key="1">
    <source>
        <dbReference type="ARBA" id="ARBA00033738"/>
    </source>
</evidence>
<evidence type="ECO:0000313" key="4">
    <source>
        <dbReference type="EMBL" id="BAI62775.1"/>
    </source>
</evidence>
<reference evidence="4 5" key="1">
    <citation type="journal article" date="2007" name="Appl. Environ. Microbiol.">
        <title>Isolation of key methanogens for global methane emission from rice paddy fields: a novel isolate affiliated with the clone cluster rice cluster I.</title>
        <authorList>
            <person name="Sakai S."/>
            <person name="Imachi H."/>
            <person name="Sekiguchi Y."/>
            <person name="Ohashi A."/>
            <person name="Harada H."/>
            <person name="Kamagata Y."/>
        </authorList>
    </citation>
    <scope>NUCLEOTIDE SEQUENCE [LARGE SCALE GENOMIC DNA]</scope>
    <source>
        <strain evidence="5">DSM 17711 / JCM 13418 / NBRC 101707 / SANAE</strain>
    </source>
</reference>
<keyword evidence="5" id="KW-1185">Reference proteome</keyword>
<accession>D1Z253</accession>
<dbReference type="PANTHER" id="PTHR37165:SF1">
    <property type="entry name" value="TYPE 1 ENCAPSULIN SHELL PROTEIN"/>
    <property type="match status" value="1"/>
</dbReference>
<dbReference type="Proteomes" id="UP000001882">
    <property type="component" value="Chromosome"/>
</dbReference>
<keyword evidence="2" id="KW-1284">Encapsulin nanocompartment</keyword>
<dbReference type="Pfam" id="PF02915">
    <property type="entry name" value="Rubrerythrin"/>
    <property type="match status" value="1"/>
</dbReference>
<protein>
    <recommendedName>
        <fullName evidence="3">Rubrerythrin diiron-binding domain-containing protein</fullName>
    </recommendedName>
</protein>
<dbReference type="OrthoDB" id="60579at2157"/>
<organism evidence="4 5">
    <name type="scientific">Methanocella paludicola (strain DSM 17711 / JCM 13418 / NBRC 101707 / SANAE)</name>
    <dbReference type="NCBI Taxonomy" id="304371"/>
    <lineage>
        <taxon>Archaea</taxon>
        <taxon>Methanobacteriati</taxon>
        <taxon>Methanobacteriota</taxon>
        <taxon>Stenosarchaea group</taxon>
        <taxon>Methanomicrobia</taxon>
        <taxon>Methanocellales</taxon>
        <taxon>Methanocellaceae</taxon>
        <taxon>Methanocella</taxon>
    </lineage>
</organism>
<evidence type="ECO:0000313" key="5">
    <source>
        <dbReference type="Proteomes" id="UP000001882"/>
    </source>
</evidence>
<dbReference type="PANTHER" id="PTHR37165">
    <property type="entry name" value="PEPTIDASE U56 FAMILY"/>
    <property type="match status" value="1"/>
</dbReference>
<dbReference type="eggNOG" id="arCOG03349">
    <property type="taxonomic scope" value="Archaea"/>
</dbReference>
<dbReference type="InterPro" id="IPR009078">
    <property type="entry name" value="Ferritin-like_SF"/>
</dbReference>
<evidence type="ECO:0000256" key="2">
    <source>
        <dbReference type="ARBA" id="ARBA00033787"/>
    </source>
</evidence>
<dbReference type="InterPro" id="IPR051429">
    <property type="entry name" value="Encapsulin_nc"/>
</dbReference>
<proteinExistence type="predicted"/>
<reference evidence="4 5" key="2">
    <citation type="journal article" date="2008" name="Int. J. Syst. Evol. Microbiol.">
        <title>Methanocella paludicola gen. nov., sp. nov., a methane-producing archaeon, the first isolate of the lineage 'Rice Cluster I', and proposal of the new archaeal order Methanocellales ord. nov.</title>
        <authorList>
            <person name="Sakai S."/>
            <person name="Imachi H."/>
            <person name="Hanada S."/>
            <person name="Ohashi A."/>
            <person name="Harada H."/>
            <person name="Kamagata Y."/>
        </authorList>
    </citation>
    <scope>NUCLEOTIDE SEQUENCE [LARGE SCALE GENOMIC DNA]</scope>
    <source>
        <strain evidence="5">DSM 17711 / JCM 13418 / NBRC 101707 / SANAE</strain>
    </source>
</reference>